<reference evidence="4 5" key="1">
    <citation type="submission" date="2018-11" db="EMBL/GenBank/DDBJ databases">
        <authorList>
            <consortium name="Pathogen Informatics"/>
        </authorList>
    </citation>
    <scope>NUCLEOTIDE SEQUENCE [LARGE SCALE GENOMIC DNA]</scope>
</reference>
<dbReference type="AlphaFoldDB" id="A0A3P7IPU7"/>
<keyword evidence="3" id="KW-0067">ATP-binding</keyword>
<comment type="similarity">
    <text evidence="1">Belongs to the heat shock protein 70 family.</text>
</comment>
<dbReference type="Proteomes" id="UP000270094">
    <property type="component" value="Unassembled WGS sequence"/>
</dbReference>
<name>A0A3P7IPU7_STRVU</name>
<proteinExistence type="inferred from homology"/>
<dbReference type="PANTHER" id="PTHR45639:SF4">
    <property type="entry name" value="HSC70CB, ISOFORM G"/>
    <property type="match status" value="1"/>
</dbReference>
<dbReference type="OrthoDB" id="434160at2759"/>
<dbReference type="SUPFAM" id="SSF53067">
    <property type="entry name" value="Actin-like ATPase domain"/>
    <property type="match status" value="1"/>
</dbReference>
<dbReference type="InterPro" id="IPR043129">
    <property type="entry name" value="ATPase_NBD"/>
</dbReference>
<gene>
    <name evidence="4" type="ORF">SVUK_LOCUS7084</name>
</gene>
<dbReference type="GO" id="GO:0140662">
    <property type="term" value="F:ATP-dependent protein folding chaperone"/>
    <property type="evidence" value="ECO:0007669"/>
    <property type="project" value="InterPro"/>
</dbReference>
<evidence type="ECO:0000256" key="3">
    <source>
        <dbReference type="ARBA" id="ARBA00022840"/>
    </source>
</evidence>
<accession>A0A3P7IPU7</accession>
<organism evidence="4 5">
    <name type="scientific">Strongylus vulgaris</name>
    <name type="common">Blood worm</name>
    <dbReference type="NCBI Taxonomy" id="40348"/>
    <lineage>
        <taxon>Eukaryota</taxon>
        <taxon>Metazoa</taxon>
        <taxon>Ecdysozoa</taxon>
        <taxon>Nematoda</taxon>
        <taxon>Chromadorea</taxon>
        <taxon>Rhabditida</taxon>
        <taxon>Rhabditina</taxon>
        <taxon>Rhabditomorpha</taxon>
        <taxon>Strongyloidea</taxon>
        <taxon>Strongylidae</taxon>
        <taxon>Strongylus</taxon>
    </lineage>
</organism>
<keyword evidence="2" id="KW-0547">Nucleotide-binding</keyword>
<protein>
    <submittedName>
        <fullName evidence="4">Uncharacterized protein</fullName>
    </submittedName>
</protein>
<evidence type="ECO:0000313" key="4">
    <source>
        <dbReference type="EMBL" id="VDM72086.1"/>
    </source>
</evidence>
<dbReference type="GO" id="GO:0005829">
    <property type="term" value="C:cytosol"/>
    <property type="evidence" value="ECO:0007669"/>
    <property type="project" value="TreeGrafter"/>
</dbReference>
<dbReference type="Pfam" id="PF00012">
    <property type="entry name" value="HSP70"/>
    <property type="match status" value="1"/>
</dbReference>
<dbReference type="InterPro" id="IPR013126">
    <property type="entry name" value="Hsp_70_fam"/>
</dbReference>
<dbReference type="GO" id="GO:0005634">
    <property type="term" value="C:nucleus"/>
    <property type="evidence" value="ECO:0007669"/>
    <property type="project" value="TreeGrafter"/>
</dbReference>
<dbReference type="FunFam" id="3.30.420.40:FF:000171">
    <property type="entry name" value="Heat shock 70 kDa protein 4"/>
    <property type="match status" value="1"/>
</dbReference>
<evidence type="ECO:0000256" key="1">
    <source>
        <dbReference type="ARBA" id="ARBA00007381"/>
    </source>
</evidence>
<dbReference type="EMBL" id="UYYB01023605">
    <property type="protein sequence ID" value="VDM72086.1"/>
    <property type="molecule type" value="Genomic_DNA"/>
</dbReference>
<dbReference type="PANTHER" id="PTHR45639">
    <property type="entry name" value="HSC70CB, ISOFORM G-RELATED"/>
    <property type="match status" value="1"/>
</dbReference>
<evidence type="ECO:0000313" key="5">
    <source>
        <dbReference type="Proteomes" id="UP000270094"/>
    </source>
</evidence>
<keyword evidence="5" id="KW-1185">Reference proteome</keyword>
<evidence type="ECO:0000256" key="2">
    <source>
        <dbReference type="ARBA" id="ARBA00022741"/>
    </source>
</evidence>
<sequence length="145" mass="16893">MFFCFYARGISVDFRSIWFSFQVNYLGREAIFTPEQVLAALLTKLRDIIESQMKDVKKVTDCVITVPSYFTDVQRRAVHAATQYAGLNALRVMNESTAIALTYGEESINKIFLRKQLNRVMWFSWMLVMRLLKRVSSRSTRGNCR</sequence>
<dbReference type="Gene3D" id="3.30.420.40">
    <property type="match status" value="1"/>
</dbReference>
<dbReference type="GO" id="GO:0005524">
    <property type="term" value="F:ATP binding"/>
    <property type="evidence" value="ECO:0007669"/>
    <property type="project" value="UniProtKB-KW"/>
</dbReference>